<keyword evidence="3" id="KW-1185">Reference proteome</keyword>
<protein>
    <recommendedName>
        <fullName evidence="1">PPM-type phosphatase domain-containing protein</fullName>
    </recommendedName>
</protein>
<dbReference type="PROSITE" id="PS51746">
    <property type="entry name" value="PPM_2"/>
    <property type="match status" value="1"/>
</dbReference>
<dbReference type="InterPro" id="IPR036457">
    <property type="entry name" value="PPM-type-like_dom_sf"/>
</dbReference>
<evidence type="ECO:0000259" key="1">
    <source>
        <dbReference type="PROSITE" id="PS51746"/>
    </source>
</evidence>
<dbReference type="InterPro" id="IPR015655">
    <property type="entry name" value="PP2C"/>
</dbReference>
<dbReference type="SMART" id="SM00332">
    <property type="entry name" value="PP2Cc"/>
    <property type="match status" value="1"/>
</dbReference>
<gene>
    <name evidence="2" type="ORF">SDRG_06847</name>
</gene>
<dbReference type="SUPFAM" id="SSF81606">
    <property type="entry name" value="PP2C-like"/>
    <property type="match status" value="1"/>
</dbReference>
<evidence type="ECO:0000313" key="3">
    <source>
        <dbReference type="Proteomes" id="UP000030762"/>
    </source>
</evidence>
<dbReference type="EMBL" id="JH767150">
    <property type="protein sequence ID" value="EQC35557.1"/>
    <property type="molecule type" value="Genomic_DNA"/>
</dbReference>
<feature type="domain" description="PPM-type phosphatase" evidence="1">
    <location>
        <begin position="25"/>
        <end position="296"/>
    </location>
</feature>
<evidence type="ECO:0000313" key="2">
    <source>
        <dbReference type="EMBL" id="EQC35557.1"/>
    </source>
</evidence>
<sequence length="297" mass="32787">MSRFLTEPKTAKTTSSHDAPEVRLAIGSSSMQGWRDTMEDAELVETKLPSKEKVACLAIFDGHGGDAVAKDVSAHITPLLLETDGFKKFDGKDPTLLVSALRDCFLTMDDKLRETVGADGRADEIGSTGLMVLITEQFIISANVGDSRCILSQSNSQKPIQMSLDHKPDLEAEKNRIVAAGGTVFRGRVSGGVAVSRSFGDFWFKRNEENNPNKKPWDHLVIAEPCVNVTKRDSHDEFLVLCCDGIYDVMSNEQVQRFVRDRLKEGKKPEIVAELLTDECLNKGSRDNMSVIIGVFH</sequence>
<name>T0RZ15_SAPDV</name>
<dbReference type="InterPro" id="IPR001932">
    <property type="entry name" value="PPM-type_phosphatase-like_dom"/>
</dbReference>
<reference evidence="2 3" key="1">
    <citation type="submission" date="2012-04" db="EMBL/GenBank/DDBJ databases">
        <title>The Genome Sequence of Saprolegnia declina VS20.</title>
        <authorList>
            <consortium name="The Broad Institute Genome Sequencing Platform"/>
            <person name="Russ C."/>
            <person name="Nusbaum C."/>
            <person name="Tyler B."/>
            <person name="van West P."/>
            <person name="Dieguez-Uribeondo J."/>
            <person name="de Bruijn I."/>
            <person name="Tripathy S."/>
            <person name="Jiang R."/>
            <person name="Young S.K."/>
            <person name="Zeng Q."/>
            <person name="Gargeya S."/>
            <person name="Fitzgerald M."/>
            <person name="Haas B."/>
            <person name="Abouelleil A."/>
            <person name="Alvarado L."/>
            <person name="Arachchi H.M."/>
            <person name="Berlin A."/>
            <person name="Chapman S.B."/>
            <person name="Goldberg J."/>
            <person name="Griggs A."/>
            <person name="Gujja S."/>
            <person name="Hansen M."/>
            <person name="Howarth C."/>
            <person name="Imamovic A."/>
            <person name="Larimer J."/>
            <person name="McCowen C."/>
            <person name="Montmayeur A."/>
            <person name="Murphy C."/>
            <person name="Neiman D."/>
            <person name="Pearson M."/>
            <person name="Priest M."/>
            <person name="Roberts A."/>
            <person name="Saif S."/>
            <person name="Shea T."/>
            <person name="Sisk P."/>
            <person name="Sykes S."/>
            <person name="Wortman J."/>
            <person name="Nusbaum C."/>
            <person name="Birren B."/>
        </authorList>
    </citation>
    <scope>NUCLEOTIDE SEQUENCE [LARGE SCALE GENOMIC DNA]</scope>
    <source>
        <strain evidence="2 3">VS20</strain>
    </source>
</reference>
<dbReference type="OMA" id="LWTACKK"/>
<dbReference type="Gene3D" id="3.60.40.10">
    <property type="entry name" value="PPM-type phosphatase domain"/>
    <property type="match status" value="1"/>
</dbReference>
<dbReference type="RefSeq" id="XP_008610874.1">
    <property type="nucleotide sequence ID" value="XM_008612652.1"/>
</dbReference>
<dbReference type="AlphaFoldDB" id="T0RZ15"/>
<dbReference type="PANTHER" id="PTHR47992">
    <property type="entry name" value="PROTEIN PHOSPHATASE"/>
    <property type="match status" value="1"/>
</dbReference>
<dbReference type="Pfam" id="PF00481">
    <property type="entry name" value="PP2C"/>
    <property type="match status" value="1"/>
</dbReference>
<dbReference type="GO" id="GO:0004722">
    <property type="term" value="F:protein serine/threonine phosphatase activity"/>
    <property type="evidence" value="ECO:0007669"/>
    <property type="project" value="InterPro"/>
</dbReference>
<dbReference type="eggNOG" id="KOG0697">
    <property type="taxonomic scope" value="Eukaryota"/>
</dbReference>
<dbReference type="GeneID" id="19947574"/>
<organism evidence="2 3">
    <name type="scientific">Saprolegnia diclina (strain VS20)</name>
    <dbReference type="NCBI Taxonomy" id="1156394"/>
    <lineage>
        <taxon>Eukaryota</taxon>
        <taxon>Sar</taxon>
        <taxon>Stramenopiles</taxon>
        <taxon>Oomycota</taxon>
        <taxon>Saprolegniomycetes</taxon>
        <taxon>Saprolegniales</taxon>
        <taxon>Saprolegniaceae</taxon>
        <taxon>Saprolegnia</taxon>
    </lineage>
</organism>
<dbReference type="STRING" id="1156394.T0RZ15"/>
<dbReference type="InParanoid" id="T0RZ15"/>
<dbReference type="VEuPathDB" id="FungiDB:SDRG_06847"/>
<accession>T0RZ15</accession>
<dbReference type="Proteomes" id="UP000030762">
    <property type="component" value="Unassembled WGS sequence"/>
</dbReference>
<dbReference type="OrthoDB" id="10264738at2759"/>
<proteinExistence type="predicted"/>
<dbReference type="CDD" id="cd00143">
    <property type="entry name" value="PP2Cc"/>
    <property type="match status" value="1"/>
</dbReference>